<protein>
    <recommendedName>
        <fullName evidence="2">histidine kinase</fullName>
        <ecNumber evidence="2">2.7.13.3</ecNumber>
    </recommendedName>
</protein>
<dbReference type="PROSITE" id="PS50110">
    <property type="entry name" value="RESPONSE_REGULATORY"/>
    <property type="match status" value="1"/>
</dbReference>
<evidence type="ECO:0000256" key="2">
    <source>
        <dbReference type="ARBA" id="ARBA00012438"/>
    </source>
</evidence>
<dbReference type="CDD" id="cd00082">
    <property type="entry name" value="HisKA"/>
    <property type="match status" value="1"/>
</dbReference>
<feature type="compositionally biased region" description="Low complexity" evidence="6">
    <location>
        <begin position="864"/>
        <end position="877"/>
    </location>
</feature>
<feature type="compositionally biased region" description="Polar residues" evidence="6">
    <location>
        <begin position="821"/>
        <end position="840"/>
    </location>
</feature>
<evidence type="ECO:0000256" key="5">
    <source>
        <dbReference type="PROSITE-ProRule" id="PRU00169"/>
    </source>
</evidence>
<evidence type="ECO:0000256" key="6">
    <source>
        <dbReference type="SAM" id="MobiDB-lite"/>
    </source>
</evidence>
<dbReference type="Pfam" id="PF00072">
    <property type="entry name" value="Response_reg"/>
    <property type="match status" value="1"/>
</dbReference>
<keyword evidence="3" id="KW-0808">Transferase</keyword>
<evidence type="ECO:0000259" key="7">
    <source>
        <dbReference type="PROSITE" id="PS50109"/>
    </source>
</evidence>
<keyword evidence="4 9" id="KW-0418">Kinase</keyword>
<reference evidence="9" key="2">
    <citation type="submission" date="2021-04" db="EMBL/GenBank/DDBJ databases">
        <authorList>
            <person name="Podell S."/>
        </authorList>
    </citation>
    <scope>NUCLEOTIDE SEQUENCE</scope>
    <source>
        <strain evidence="9">Hildebrandi</strain>
    </source>
</reference>
<keyword evidence="10" id="KW-1185">Reference proteome</keyword>
<sequence>MMDSVGCTNLSNHDTISLRGCSVSSDDRVVSSQTPATMMVAVTPSMSTKNSESSVPAVLETDITATTLSKTSVPDFKAQLEVVQQQLYQLKAENAAKDRTIDSLRQQMQIQEQIIQQLQQQQQRHPQTQTQQEDESDATINKMPGLDPKLGKFFRSNLFDPNQHNLSLIQDDVNDELRTFFEEKFRSMQQDAIGKVEDGEHEYNDDDDGGDDESSSVLSGSEVSFHSRFSSRSSSFSTLQRQCLERLGIQTRNDSASSHSNETFSSGFGHTSATTATNNILGSSGVCDIVGHIQRWLFLEGGYLRDVPSLLTEYCNFCRTHCDLPHLDRLFVAGMMLPPQMSAYIWQWEHGKDFVEKEIPHSAFEEPNYDPDEPLSILMEGRAMEYRIKAHQKQTISSGCAWFTEENYQDYLALPIYFRGEFVGAMAWATKNPCGFSDQDIHVFYESLGAMSTVLRIHTNDIVMNTLQERLDEHIKIQIRDLAEANHRLAVSNARVMKQAQDQLKHFAMMSHEIRTPLNGIIGLSNLLLDDPERPLDPEVRESISVIIASGDLLLAVVDDVLDYSKLASGNVEIEIGPTNIRRTVEPVVESIRVKAASISKDHKLELRSIISDDLPEYVDLDGRRLQQILYNLLGNAVKFGKRGRFVDFSVTIMPADTDISSEEEATNERNESNKRDMSMKSDSMLVFSIKDYGKGIAKKDMKTIFQPFQQSSSNDAADGGTGLGLAITSQLCKVMGGKIMVTSEEGKWSDFVVQLPLIISKEDSVRGATRQCDLKDEVVGIGDKRLEFRNSLHSRSSRSTRFTPSLLSEFHGSKRSFYTSPTVSPVSSLQRSKSENTLSDLPEAPFLSPGDKRQTVFNPQDWSATSPPGNPSPGSTEQQQFTRTIQDREPAGNLAAAAAAPSNVSPFDNLRVLIAEDNLVNQKVLTRTLMKLGMTKIDVVQNGQEAVDVSAGKPFDIIFMDWCMPVLDGLQATQQIVARHKKNPLGVHPRIVFLTAHALDDYREKAHEAGGDGFISKPFKIAAIKKFLEQHMPMQPQGGPEYNGMFT</sequence>
<dbReference type="GO" id="GO:0000155">
    <property type="term" value="F:phosphorelay sensor kinase activity"/>
    <property type="evidence" value="ECO:0007669"/>
    <property type="project" value="InterPro"/>
</dbReference>
<feature type="compositionally biased region" description="Acidic residues" evidence="6">
    <location>
        <begin position="203"/>
        <end position="214"/>
    </location>
</feature>
<feature type="compositionally biased region" description="Low complexity" evidence="6">
    <location>
        <begin position="117"/>
        <end position="131"/>
    </location>
</feature>
<dbReference type="OrthoDB" id="46776at2759"/>
<dbReference type="Proteomes" id="UP000693970">
    <property type="component" value="Unassembled WGS sequence"/>
</dbReference>
<evidence type="ECO:0000256" key="3">
    <source>
        <dbReference type="ARBA" id="ARBA00022679"/>
    </source>
</evidence>
<dbReference type="PANTHER" id="PTHR43047">
    <property type="entry name" value="TWO-COMPONENT HISTIDINE PROTEIN KINASE"/>
    <property type="match status" value="1"/>
</dbReference>
<accession>A0A9K3KGQ8</accession>
<organism evidence="9 10">
    <name type="scientific">Nitzschia inconspicua</name>
    <dbReference type="NCBI Taxonomy" id="303405"/>
    <lineage>
        <taxon>Eukaryota</taxon>
        <taxon>Sar</taxon>
        <taxon>Stramenopiles</taxon>
        <taxon>Ochrophyta</taxon>
        <taxon>Bacillariophyta</taxon>
        <taxon>Bacillariophyceae</taxon>
        <taxon>Bacillariophycidae</taxon>
        <taxon>Bacillariales</taxon>
        <taxon>Bacillariaceae</taxon>
        <taxon>Nitzschia</taxon>
    </lineage>
</organism>
<dbReference type="Pfam" id="PF00512">
    <property type="entry name" value="HisKA"/>
    <property type="match status" value="1"/>
</dbReference>
<dbReference type="InterPro" id="IPR005467">
    <property type="entry name" value="His_kinase_dom"/>
</dbReference>
<feature type="domain" description="Histidine kinase" evidence="7">
    <location>
        <begin position="509"/>
        <end position="760"/>
    </location>
</feature>
<dbReference type="CDD" id="cd17546">
    <property type="entry name" value="REC_hyHK_CKI1_RcsC-like"/>
    <property type="match status" value="1"/>
</dbReference>
<evidence type="ECO:0000313" key="10">
    <source>
        <dbReference type="Proteomes" id="UP000693970"/>
    </source>
</evidence>
<feature type="region of interest" description="Disordered" evidence="6">
    <location>
        <begin position="194"/>
        <end position="218"/>
    </location>
</feature>
<name>A0A9K3KGQ8_9STRA</name>
<dbReference type="InterPro" id="IPR003594">
    <property type="entry name" value="HATPase_dom"/>
</dbReference>
<feature type="modified residue" description="4-aspartylphosphate" evidence="5">
    <location>
        <position position="962"/>
    </location>
</feature>
<feature type="region of interest" description="Disordered" evidence="6">
    <location>
        <begin position="117"/>
        <end position="146"/>
    </location>
</feature>
<dbReference type="EC" id="2.7.13.3" evidence="2"/>
<evidence type="ECO:0000256" key="1">
    <source>
        <dbReference type="ARBA" id="ARBA00000085"/>
    </source>
</evidence>
<dbReference type="Pfam" id="PF02518">
    <property type="entry name" value="HATPase_c"/>
    <property type="match status" value="1"/>
</dbReference>
<dbReference type="SMART" id="SM00448">
    <property type="entry name" value="REC"/>
    <property type="match status" value="1"/>
</dbReference>
<dbReference type="AlphaFoldDB" id="A0A9K3KGQ8"/>
<evidence type="ECO:0000259" key="8">
    <source>
        <dbReference type="PROSITE" id="PS50110"/>
    </source>
</evidence>
<dbReference type="SMART" id="SM00387">
    <property type="entry name" value="HATPase_c"/>
    <property type="match status" value="1"/>
</dbReference>
<reference evidence="9" key="1">
    <citation type="journal article" date="2021" name="Sci. Rep.">
        <title>Diploid genomic architecture of Nitzschia inconspicua, an elite biomass production diatom.</title>
        <authorList>
            <person name="Oliver A."/>
            <person name="Podell S."/>
            <person name="Pinowska A."/>
            <person name="Traller J.C."/>
            <person name="Smith S.R."/>
            <person name="McClure R."/>
            <person name="Beliaev A."/>
            <person name="Bohutskyi P."/>
            <person name="Hill E.A."/>
            <person name="Rabines A."/>
            <person name="Zheng H."/>
            <person name="Allen L.Z."/>
            <person name="Kuo A."/>
            <person name="Grigoriev I.V."/>
            <person name="Allen A.E."/>
            <person name="Hazlebeck D."/>
            <person name="Allen E.E."/>
        </authorList>
    </citation>
    <scope>NUCLEOTIDE SEQUENCE</scope>
    <source>
        <strain evidence="9">Hildebrandi</strain>
    </source>
</reference>
<comment type="caution">
    <text evidence="9">The sequence shown here is derived from an EMBL/GenBank/DDBJ whole genome shotgun (WGS) entry which is preliminary data.</text>
</comment>
<proteinExistence type="predicted"/>
<feature type="region of interest" description="Disordered" evidence="6">
    <location>
        <begin position="821"/>
        <end position="881"/>
    </location>
</feature>
<dbReference type="InterPro" id="IPR003661">
    <property type="entry name" value="HisK_dim/P_dom"/>
</dbReference>
<dbReference type="InterPro" id="IPR001789">
    <property type="entry name" value="Sig_transdc_resp-reg_receiver"/>
</dbReference>
<evidence type="ECO:0000313" key="9">
    <source>
        <dbReference type="EMBL" id="KAG7342663.1"/>
    </source>
</evidence>
<dbReference type="EMBL" id="JAGRRH010000024">
    <property type="protein sequence ID" value="KAG7342663.1"/>
    <property type="molecule type" value="Genomic_DNA"/>
</dbReference>
<comment type="catalytic activity">
    <reaction evidence="1">
        <text>ATP + protein L-histidine = ADP + protein N-phospho-L-histidine.</text>
        <dbReference type="EC" id="2.7.13.3"/>
    </reaction>
</comment>
<dbReference type="SMART" id="SM00388">
    <property type="entry name" value="HisKA"/>
    <property type="match status" value="1"/>
</dbReference>
<keyword evidence="5" id="KW-0597">Phosphoprotein</keyword>
<dbReference type="PROSITE" id="PS50109">
    <property type="entry name" value="HIS_KIN"/>
    <property type="match status" value="1"/>
</dbReference>
<feature type="domain" description="Response regulatory" evidence="8">
    <location>
        <begin position="912"/>
        <end position="1033"/>
    </location>
</feature>
<gene>
    <name evidence="9" type="ORF">IV203_020607</name>
</gene>
<evidence type="ECO:0000256" key="4">
    <source>
        <dbReference type="ARBA" id="ARBA00022777"/>
    </source>
</evidence>